<dbReference type="Proteomes" id="UP001500731">
    <property type="component" value="Unassembled WGS sequence"/>
</dbReference>
<dbReference type="Gene3D" id="3.40.50.880">
    <property type="match status" value="1"/>
</dbReference>
<protein>
    <submittedName>
        <fullName evidence="1">Gamma-glutamyl-gamma-aminobutyrate hydrolase family protein</fullName>
    </submittedName>
</protein>
<dbReference type="GO" id="GO:0016787">
    <property type="term" value="F:hydrolase activity"/>
    <property type="evidence" value="ECO:0007669"/>
    <property type="project" value="UniProtKB-KW"/>
</dbReference>
<name>A0ABP8PIG3_9MICO</name>
<dbReference type="PANTHER" id="PTHR43235">
    <property type="entry name" value="GLUTAMINE AMIDOTRANSFERASE PB2B2.05-RELATED"/>
    <property type="match status" value="1"/>
</dbReference>
<accession>A0ABP8PIG3</accession>
<dbReference type="PANTHER" id="PTHR43235:SF1">
    <property type="entry name" value="GLUTAMINE AMIDOTRANSFERASE PB2B2.05-RELATED"/>
    <property type="match status" value="1"/>
</dbReference>
<dbReference type="SUPFAM" id="SSF52317">
    <property type="entry name" value="Class I glutamine amidotransferase-like"/>
    <property type="match status" value="1"/>
</dbReference>
<evidence type="ECO:0000313" key="2">
    <source>
        <dbReference type="Proteomes" id="UP001500731"/>
    </source>
</evidence>
<dbReference type="InterPro" id="IPR029062">
    <property type="entry name" value="Class_I_gatase-like"/>
</dbReference>
<keyword evidence="1" id="KW-0378">Hydrolase</keyword>
<gene>
    <name evidence="1" type="ORF">GCM10023171_24160</name>
</gene>
<evidence type="ECO:0000313" key="1">
    <source>
        <dbReference type="EMBL" id="GAA4487066.1"/>
    </source>
</evidence>
<sequence length="242" mass="25769">MSESPVIGITTYRQEASWGSWRQVEADLLPSDYARSIERAGGIPVLLPPIADPDAAAAVLARLDGVLVAGGADVNPARYGQDPDPSAGRWYDDRDAWELALLAEAERIRLPLLGICRGMQLMAVAAGGSLVQHLPDVVGHDRHAGSPTSYGSAEVQVDGEGRIADLVAPALTVPVHHHQSVADHPGYRAVAHDADGVLQAMEQDGDRFAVGVQWHPETDDDPALFDGLVAAAREHRQNRGHG</sequence>
<reference evidence="2" key="1">
    <citation type="journal article" date="2019" name="Int. J. Syst. Evol. Microbiol.">
        <title>The Global Catalogue of Microorganisms (GCM) 10K type strain sequencing project: providing services to taxonomists for standard genome sequencing and annotation.</title>
        <authorList>
            <consortium name="The Broad Institute Genomics Platform"/>
            <consortium name="The Broad Institute Genome Sequencing Center for Infectious Disease"/>
            <person name="Wu L."/>
            <person name="Ma J."/>
        </authorList>
    </citation>
    <scope>NUCLEOTIDE SEQUENCE [LARGE SCALE GENOMIC DNA]</scope>
    <source>
        <strain evidence="2">JCM 17839</strain>
    </source>
</reference>
<keyword evidence="2" id="KW-1185">Reference proteome</keyword>
<dbReference type="CDD" id="cd01745">
    <property type="entry name" value="GATase1_2"/>
    <property type="match status" value="1"/>
</dbReference>
<comment type="caution">
    <text evidence="1">The sequence shown here is derived from an EMBL/GenBank/DDBJ whole genome shotgun (WGS) entry which is preliminary data.</text>
</comment>
<proteinExistence type="predicted"/>
<dbReference type="InterPro" id="IPR011697">
    <property type="entry name" value="Peptidase_C26"/>
</dbReference>
<dbReference type="Pfam" id="PF07722">
    <property type="entry name" value="Peptidase_C26"/>
    <property type="match status" value="1"/>
</dbReference>
<organism evidence="1 2">
    <name type="scientific">Microbacterium panaciterrae</name>
    <dbReference type="NCBI Taxonomy" id="985759"/>
    <lineage>
        <taxon>Bacteria</taxon>
        <taxon>Bacillati</taxon>
        <taxon>Actinomycetota</taxon>
        <taxon>Actinomycetes</taxon>
        <taxon>Micrococcales</taxon>
        <taxon>Microbacteriaceae</taxon>
        <taxon>Microbacterium</taxon>
    </lineage>
</organism>
<dbReference type="RefSeq" id="WP_345187287.1">
    <property type="nucleotide sequence ID" value="NZ_BAABGP010000017.1"/>
</dbReference>
<dbReference type="PROSITE" id="PS51273">
    <property type="entry name" value="GATASE_TYPE_1"/>
    <property type="match status" value="1"/>
</dbReference>
<dbReference type="InterPro" id="IPR044668">
    <property type="entry name" value="PuuD-like"/>
</dbReference>
<dbReference type="EMBL" id="BAABGP010000017">
    <property type="protein sequence ID" value="GAA4487066.1"/>
    <property type="molecule type" value="Genomic_DNA"/>
</dbReference>